<keyword evidence="1" id="KW-0472">Membrane</keyword>
<comment type="caution">
    <text evidence="3">The sequence shown here is derived from an EMBL/GenBank/DDBJ whole genome shotgun (WGS) entry which is preliminary data.</text>
</comment>
<feature type="domain" description="DUF7670" evidence="2">
    <location>
        <begin position="14"/>
        <end position="109"/>
    </location>
</feature>
<evidence type="ECO:0000313" key="4">
    <source>
        <dbReference type="Proteomes" id="UP000230214"/>
    </source>
</evidence>
<sequence>MNNSKTKNKQTTAGMVFYWLPRILSILFVAFISMFALDVFGKPQWFLALLIHLIPSFILCVLTFIAWKYEKIGGALFIILGFSLLVYSHLELFIIVIPIITLGTLFLVRPYFYKS</sequence>
<organism evidence="3 4">
    <name type="scientific">candidate division WWE3 bacterium CG10_big_fil_rev_8_21_14_0_10_32_10</name>
    <dbReference type="NCBI Taxonomy" id="1975090"/>
    <lineage>
        <taxon>Bacteria</taxon>
        <taxon>Katanobacteria</taxon>
    </lineage>
</organism>
<feature type="transmembrane region" description="Helical" evidence="1">
    <location>
        <begin position="43"/>
        <end position="65"/>
    </location>
</feature>
<name>A0A2H0RBH5_UNCKA</name>
<evidence type="ECO:0000259" key="2">
    <source>
        <dbReference type="Pfam" id="PF24709"/>
    </source>
</evidence>
<dbReference type="Pfam" id="PF24709">
    <property type="entry name" value="DUF7670"/>
    <property type="match status" value="1"/>
</dbReference>
<feature type="transmembrane region" description="Helical" evidence="1">
    <location>
        <begin position="12"/>
        <end position="37"/>
    </location>
</feature>
<dbReference type="EMBL" id="PCXU01000009">
    <property type="protein sequence ID" value="PIR43833.1"/>
    <property type="molecule type" value="Genomic_DNA"/>
</dbReference>
<keyword evidence="1" id="KW-0812">Transmembrane</keyword>
<proteinExistence type="predicted"/>
<protein>
    <recommendedName>
        <fullName evidence="2">DUF7670 domain-containing protein</fullName>
    </recommendedName>
</protein>
<accession>A0A2H0RBH5</accession>
<dbReference type="AlphaFoldDB" id="A0A2H0RBH5"/>
<feature type="transmembrane region" description="Helical" evidence="1">
    <location>
        <begin position="72"/>
        <end position="87"/>
    </location>
</feature>
<reference evidence="3 4" key="1">
    <citation type="submission" date="2017-09" db="EMBL/GenBank/DDBJ databases">
        <title>Depth-based differentiation of microbial function through sediment-hosted aquifers and enrichment of novel symbionts in the deep terrestrial subsurface.</title>
        <authorList>
            <person name="Probst A.J."/>
            <person name="Ladd B."/>
            <person name="Jarett J.K."/>
            <person name="Geller-Mcgrath D.E."/>
            <person name="Sieber C.M."/>
            <person name="Emerson J.B."/>
            <person name="Anantharaman K."/>
            <person name="Thomas B.C."/>
            <person name="Malmstrom R."/>
            <person name="Stieglmeier M."/>
            <person name="Klingl A."/>
            <person name="Woyke T."/>
            <person name="Ryan C.M."/>
            <person name="Banfield J.F."/>
        </authorList>
    </citation>
    <scope>NUCLEOTIDE SEQUENCE [LARGE SCALE GENOMIC DNA]</scope>
    <source>
        <strain evidence="3">CG10_big_fil_rev_8_21_14_0_10_32_10</strain>
    </source>
</reference>
<keyword evidence="1" id="KW-1133">Transmembrane helix</keyword>
<evidence type="ECO:0000313" key="3">
    <source>
        <dbReference type="EMBL" id="PIR43833.1"/>
    </source>
</evidence>
<gene>
    <name evidence="3" type="ORF">COV24_00715</name>
</gene>
<dbReference type="Proteomes" id="UP000230214">
    <property type="component" value="Unassembled WGS sequence"/>
</dbReference>
<evidence type="ECO:0000256" key="1">
    <source>
        <dbReference type="SAM" id="Phobius"/>
    </source>
</evidence>
<dbReference type="InterPro" id="IPR056087">
    <property type="entry name" value="DUF7670"/>
</dbReference>
<feature type="transmembrane region" description="Helical" evidence="1">
    <location>
        <begin position="93"/>
        <end position="112"/>
    </location>
</feature>